<feature type="region of interest" description="Disordered" evidence="1">
    <location>
        <begin position="174"/>
        <end position="202"/>
    </location>
</feature>
<evidence type="ECO:0000313" key="3">
    <source>
        <dbReference type="EMBL" id="ODN70729.1"/>
    </source>
</evidence>
<dbReference type="Pfam" id="PF13302">
    <property type="entry name" value="Acetyltransf_3"/>
    <property type="match status" value="1"/>
</dbReference>
<organism evidence="3 4">
    <name type="scientific">Methylobrevis pamukkalensis</name>
    <dbReference type="NCBI Taxonomy" id="1439726"/>
    <lineage>
        <taxon>Bacteria</taxon>
        <taxon>Pseudomonadati</taxon>
        <taxon>Pseudomonadota</taxon>
        <taxon>Alphaproteobacteria</taxon>
        <taxon>Hyphomicrobiales</taxon>
        <taxon>Pleomorphomonadaceae</taxon>
        <taxon>Methylobrevis</taxon>
    </lineage>
</organism>
<dbReference type="InterPro" id="IPR016181">
    <property type="entry name" value="Acyl_CoA_acyltransferase"/>
</dbReference>
<name>A0A1E3H326_9HYPH</name>
<comment type="caution">
    <text evidence="3">The sequence shown here is derived from an EMBL/GenBank/DDBJ whole genome shotgun (WGS) entry which is preliminary data.</text>
</comment>
<keyword evidence="3" id="KW-0418">Kinase</keyword>
<evidence type="ECO:0000313" key="4">
    <source>
        <dbReference type="Proteomes" id="UP000094622"/>
    </source>
</evidence>
<dbReference type="AlphaFoldDB" id="A0A1E3H326"/>
<dbReference type="PANTHER" id="PTHR43792:SF1">
    <property type="entry name" value="N-ACETYLTRANSFERASE DOMAIN-CONTAINING PROTEIN"/>
    <property type="match status" value="1"/>
</dbReference>
<dbReference type="EMBL" id="MCRJ01000041">
    <property type="protein sequence ID" value="ODN70729.1"/>
    <property type="molecule type" value="Genomic_DNA"/>
</dbReference>
<evidence type="ECO:0000259" key="2">
    <source>
        <dbReference type="PROSITE" id="PS51186"/>
    </source>
</evidence>
<reference evidence="3 4" key="1">
    <citation type="submission" date="2016-07" db="EMBL/GenBank/DDBJ databases">
        <title>Draft Genome Sequence of Methylobrevis pamukkalensis PK2.</title>
        <authorList>
            <person name="Vasilenko O.V."/>
            <person name="Doronina N.V."/>
            <person name="Shmareva M.N."/>
            <person name="Tarlachkov S.V."/>
            <person name="Mustakhimov I."/>
            <person name="Trotsenko Y.A."/>
        </authorList>
    </citation>
    <scope>NUCLEOTIDE SEQUENCE [LARGE SCALE GENOMIC DNA]</scope>
    <source>
        <strain evidence="3 4">PK2</strain>
    </source>
</reference>
<proteinExistence type="predicted"/>
<dbReference type="PANTHER" id="PTHR43792">
    <property type="entry name" value="GNAT FAMILY, PUTATIVE (AFU_ORTHOLOGUE AFUA_3G00765)-RELATED-RELATED"/>
    <property type="match status" value="1"/>
</dbReference>
<protein>
    <submittedName>
        <fullName evidence="3">Anhydro-N-acetylmuramic acid kinase</fullName>
    </submittedName>
</protein>
<dbReference type="GO" id="GO:0016747">
    <property type="term" value="F:acyltransferase activity, transferring groups other than amino-acyl groups"/>
    <property type="evidence" value="ECO:0007669"/>
    <property type="project" value="InterPro"/>
</dbReference>
<dbReference type="PROSITE" id="PS51186">
    <property type="entry name" value="GNAT"/>
    <property type="match status" value="1"/>
</dbReference>
<dbReference type="PATRIC" id="fig|1439726.3.peg.2064"/>
<accession>A0A1E3H326</accession>
<dbReference type="Proteomes" id="UP000094622">
    <property type="component" value="Unassembled WGS sequence"/>
</dbReference>
<dbReference type="RefSeq" id="WP_069306703.1">
    <property type="nucleotide sequence ID" value="NZ_MCRJ01000041.1"/>
</dbReference>
<dbReference type="GO" id="GO:0016301">
    <property type="term" value="F:kinase activity"/>
    <property type="evidence" value="ECO:0007669"/>
    <property type="project" value="UniProtKB-KW"/>
</dbReference>
<dbReference type="OrthoDB" id="6293260at2"/>
<dbReference type="Gene3D" id="3.40.630.30">
    <property type="match status" value="1"/>
</dbReference>
<dbReference type="InterPro" id="IPR000182">
    <property type="entry name" value="GNAT_dom"/>
</dbReference>
<sequence>MTRIETDRLILRPWEARDLLPFAAMCDDPEVMEFFPDRLDLAGTEAVIARLEQRRRDGGFGMLAAEIRATGDFVGVIGLQRVPYDAAFTPAVEVGWRLARAHWGKGYASEGAGGCLAHGFSEGLTEIVAVAHVANVKSHAVMERIGMSRDLAADFDHPALPAGHRLGRHGLWRIARPAPHGPPERKRPGNARPQPVGLDISR</sequence>
<gene>
    <name evidence="3" type="ORF">A6302_01950</name>
</gene>
<feature type="domain" description="N-acetyltransferase" evidence="2">
    <location>
        <begin position="17"/>
        <end position="167"/>
    </location>
</feature>
<dbReference type="SUPFAM" id="SSF55729">
    <property type="entry name" value="Acyl-CoA N-acyltransferases (Nat)"/>
    <property type="match status" value="1"/>
</dbReference>
<dbReference type="InterPro" id="IPR051531">
    <property type="entry name" value="N-acetyltransferase"/>
</dbReference>
<evidence type="ECO:0000256" key="1">
    <source>
        <dbReference type="SAM" id="MobiDB-lite"/>
    </source>
</evidence>
<keyword evidence="4" id="KW-1185">Reference proteome</keyword>
<keyword evidence="3" id="KW-0808">Transferase</keyword>